<dbReference type="InterPro" id="IPR011701">
    <property type="entry name" value="MFS"/>
</dbReference>
<dbReference type="AlphaFoldDB" id="W0DXV5"/>
<accession>W0DXV5</accession>
<dbReference type="Proteomes" id="UP000005380">
    <property type="component" value="Chromosome"/>
</dbReference>
<keyword evidence="4 7" id="KW-0812">Transmembrane</keyword>
<feature type="transmembrane region" description="Helical" evidence="7">
    <location>
        <begin position="110"/>
        <end position="133"/>
    </location>
</feature>
<protein>
    <submittedName>
        <fullName evidence="8">MFS transporter</fullName>
    </submittedName>
</protein>
<dbReference type="eggNOG" id="COG2814">
    <property type="taxonomic scope" value="Bacteria"/>
</dbReference>
<dbReference type="GO" id="GO:0022857">
    <property type="term" value="F:transmembrane transporter activity"/>
    <property type="evidence" value="ECO:0007669"/>
    <property type="project" value="InterPro"/>
</dbReference>
<evidence type="ECO:0000313" key="8">
    <source>
        <dbReference type="EMBL" id="AHF02113.1"/>
    </source>
</evidence>
<name>W0DXV5_9GAMM</name>
<sequence length="436" mass="47744">MRKNILAKPLFNEGFFALFSVQFLGAFNDNLVKNAVAILISYRLVSEADAGFWLSVAAGLFILPFMLISPWAGRLADHYDKVHLIRLIKLAEIGLALLAAWALISQQLLWLLVTVTALGVQSAFFGPIKYAIIPERVAPSQWMRANAWFSGSTFIAILLGTLLGGLGAVSEASLIVLALGVVLVALAGAGASFLVQPRTQTDSSRLLSPNVGLGYWSSMHQVWQGWGDGRGRLVIAISLFWFIGASLLSQLPQWVQSLGGNEQVAIIWLAGFALCFGIGAGLRASLRWFNWRQQAWWLALMALVLADAAWLSYQAEPQALVAPRVFFSDLSSWRVSIDLAIIALLGGLYSVPLYTQLQKQVPAQARARAFALNNVMNALWMVASALALMLGYSVGLIWPQLAGLLAVMIMLMALWVAWRFGQTAWLVERANDEEQI</sequence>
<feature type="transmembrane region" description="Helical" evidence="7">
    <location>
        <begin position="333"/>
        <end position="354"/>
    </location>
</feature>
<evidence type="ECO:0000256" key="7">
    <source>
        <dbReference type="SAM" id="Phobius"/>
    </source>
</evidence>
<feature type="transmembrane region" description="Helical" evidence="7">
    <location>
        <begin position="263"/>
        <end position="283"/>
    </location>
</feature>
<dbReference type="GO" id="GO:0005886">
    <property type="term" value="C:plasma membrane"/>
    <property type="evidence" value="ECO:0007669"/>
    <property type="project" value="UniProtKB-SubCell"/>
</dbReference>
<gene>
    <name evidence="8" type="ORF">THIAE_10370</name>
</gene>
<comment type="subcellular location">
    <subcellularLocation>
        <location evidence="1">Cell membrane</location>
        <topology evidence="1">Multi-pass membrane protein</topology>
    </subcellularLocation>
</comment>
<evidence type="ECO:0000256" key="5">
    <source>
        <dbReference type="ARBA" id="ARBA00022989"/>
    </source>
</evidence>
<keyword evidence="6 7" id="KW-0472">Membrane</keyword>
<dbReference type="Pfam" id="PF07690">
    <property type="entry name" value="MFS_1"/>
    <property type="match status" value="1"/>
</dbReference>
<evidence type="ECO:0000256" key="1">
    <source>
        <dbReference type="ARBA" id="ARBA00004651"/>
    </source>
</evidence>
<dbReference type="RefSeq" id="WP_006460076.1">
    <property type="nucleotide sequence ID" value="NZ_CP007030.1"/>
</dbReference>
<feature type="transmembrane region" description="Helical" evidence="7">
    <location>
        <begin position="233"/>
        <end position="251"/>
    </location>
</feature>
<keyword evidence="9" id="KW-1185">Reference proteome</keyword>
<keyword evidence="5 7" id="KW-1133">Transmembrane helix</keyword>
<keyword evidence="2" id="KW-0813">Transport</keyword>
<feature type="transmembrane region" description="Helical" evidence="7">
    <location>
        <begin position="145"/>
        <end position="166"/>
    </location>
</feature>
<dbReference type="EMBL" id="CP007030">
    <property type="protein sequence ID" value="AHF02113.1"/>
    <property type="molecule type" value="Genomic_DNA"/>
</dbReference>
<feature type="transmembrane region" description="Helical" evidence="7">
    <location>
        <begin position="84"/>
        <end position="104"/>
    </location>
</feature>
<proteinExistence type="predicted"/>
<dbReference type="STRING" id="717772.THIAE_10370"/>
<feature type="transmembrane region" description="Helical" evidence="7">
    <location>
        <begin position="375"/>
        <end position="395"/>
    </location>
</feature>
<feature type="transmembrane region" description="Helical" evidence="7">
    <location>
        <begin position="401"/>
        <end position="420"/>
    </location>
</feature>
<evidence type="ECO:0000256" key="2">
    <source>
        <dbReference type="ARBA" id="ARBA00022448"/>
    </source>
</evidence>
<dbReference type="InParanoid" id="W0DXV5"/>
<evidence type="ECO:0000256" key="6">
    <source>
        <dbReference type="ARBA" id="ARBA00023136"/>
    </source>
</evidence>
<feature type="transmembrane region" description="Helical" evidence="7">
    <location>
        <begin position="295"/>
        <end position="313"/>
    </location>
</feature>
<dbReference type="SUPFAM" id="SSF103473">
    <property type="entry name" value="MFS general substrate transporter"/>
    <property type="match status" value="1"/>
</dbReference>
<keyword evidence="3" id="KW-1003">Cell membrane</keyword>
<dbReference type="Gene3D" id="1.20.1250.20">
    <property type="entry name" value="MFS general substrate transporter like domains"/>
    <property type="match status" value="1"/>
</dbReference>
<dbReference type="InterPro" id="IPR036259">
    <property type="entry name" value="MFS_trans_sf"/>
</dbReference>
<evidence type="ECO:0000256" key="4">
    <source>
        <dbReference type="ARBA" id="ARBA00022692"/>
    </source>
</evidence>
<feature type="transmembrane region" description="Helical" evidence="7">
    <location>
        <begin position="52"/>
        <end position="72"/>
    </location>
</feature>
<evidence type="ECO:0000313" key="9">
    <source>
        <dbReference type="Proteomes" id="UP000005380"/>
    </source>
</evidence>
<organism evidence="8 9">
    <name type="scientific">Thiomicrospira aerophila AL3</name>
    <dbReference type="NCBI Taxonomy" id="717772"/>
    <lineage>
        <taxon>Bacteria</taxon>
        <taxon>Pseudomonadati</taxon>
        <taxon>Pseudomonadota</taxon>
        <taxon>Gammaproteobacteria</taxon>
        <taxon>Thiotrichales</taxon>
        <taxon>Piscirickettsiaceae</taxon>
        <taxon>Thiomicrospira</taxon>
    </lineage>
</organism>
<reference evidence="8 9" key="1">
    <citation type="submission" date="2013-12" db="EMBL/GenBank/DDBJ databases">
        <authorList>
            <consortium name="DOE Joint Genome Institute"/>
            <person name="Kappler U."/>
            <person name="Huntemann M."/>
            <person name="Han J."/>
            <person name="Chen A."/>
            <person name="Kyrpides N."/>
            <person name="Mavromatis K."/>
            <person name="Markowitz V."/>
            <person name="Palaniappan K."/>
            <person name="Ivanova N."/>
            <person name="Schaumberg A."/>
            <person name="Pati A."/>
            <person name="Liolios K."/>
            <person name="Nordberg H.P."/>
            <person name="Cantor M.N."/>
            <person name="Hua S.X."/>
            <person name="Woyke T."/>
        </authorList>
    </citation>
    <scope>NUCLEOTIDE SEQUENCE [LARGE SCALE GENOMIC DNA]</scope>
    <source>
        <strain evidence="9">AL2</strain>
    </source>
</reference>
<dbReference type="PANTHER" id="PTHR43266:SF2">
    <property type="entry name" value="MAJOR FACILITATOR SUPERFAMILY (MFS) PROFILE DOMAIN-CONTAINING PROTEIN"/>
    <property type="match status" value="1"/>
</dbReference>
<feature type="transmembrane region" description="Helical" evidence="7">
    <location>
        <begin position="172"/>
        <end position="195"/>
    </location>
</feature>
<dbReference type="KEGG" id="tao:THIAE_10370"/>
<dbReference type="PANTHER" id="PTHR43266">
    <property type="entry name" value="MACROLIDE-EFFLUX PROTEIN"/>
    <property type="match status" value="1"/>
</dbReference>
<dbReference type="HOGENOM" id="CLU_029603_1_0_6"/>
<dbReference type="FunCoup" id="W0DXV5">
    <property type="interactions" value="42"/>
</dbReference>
<evidence type="ECO:0000256" key="3">
    <source>
        <dbReference type="ARBA" id="ARBA00022475"/>
    </source>
</evidence>